<dbReference type="KEGG" id="lyj:FKV23_09640"/>
<dbReference type="OrthoDB" id="9798454at2"/>
<keyword evidence="2" id="KW-0560">Oxidoreductase</keyword>
<name>A0A514BSF3_9GAMM</name>
<dbReference type="Gene3D" id="3.40.50.360">
    <property type="match status" value="1"/>
</dbReference>
<protein>
    <submittedName>
        <fullName evidence="4">NAD(P)H-dependent oxidoreductase</fullName>
    </submittedName>
</protein>
<dbReference type="GO" id="GO:0005829">
    <property type="term" value="C:cytosol"/>
    <property type="evidence" value="ECO:0007669"/>
    <property type="project" value="TreeGrafter"/>
</dbReference>
<evidence type="ECO:0000313" key="4">
    <source>
        <dbReference type="EMBL" id="QDH70323.1"/>
    </source>
</evidence>
<dbReference type="GO" id="GO:0003955">
    <property type="term" value="F:NAD(P)H dehydrogenase (quinone) activity"/>
    <property type="evidence" value="ECO:0007669"/>
    <property type="project" value="TreeGrafter"/>
</dbReference>
<sequence length="191" mass="21146">MARRILLLLGHPDEGSTYCRALAEAYASGALAAGHEVRRIDLATFEFPWLHSKAAFTGAIPPSIESAQQDVRWCDHVVIVFPLWLGMMPALLKAFLEQLLRPGFAHDVATGFPRRLLKGRSVRVFVTMGMPAMIYRWFYGAHGVKALRRNILAFCGFGPIRECLVGAVESPRAGARKRWLETATGLGRAGR</sequence>
<dbReference type="Proteomes" id="UP000317199">
    <property type="component" value="Chromosome"/>
</dbReference>
<organism evidence="4 5">
    <name type="scientific">Marilutibacter alkalisoli</name>
    <dbReference type="NCBI Taxonomy" id="2591633"/>
    <lineage>
        <taxon>Bacteria</taxon>
        <taxon>Pseudomonadati</taxon>
        <taxon>Pseudomonadota</taxon>
        <taxon>Gammaproteobacteria</taxon>
        <taxon>Lysobacterales</taxon>
        <taxon>Lysobacteraceae</taxon>
        <taxon>Marilutibacter</taxon>
    </lineage>
</organism>
<dbReference type="InterPro" id="IPR051545">
    <property type="entry name" value="NAD(P)H_dehydrogenase_qn"/>
</dbReference>
<feature type="domain" description="Flavodoxin-like fold" evidence="3">
    <location>
        <begin position="4"/>
        <end position="173"/>
    </location>
</feature>
<reference evidence="4 5" key="1">
    <citation type="submission" date="2019-06" db="EMBL/GenBank/DDBJ databases">
        <title>Lysobacter alkalisoli sp. nov. isolated from saline-alkali soil.</title>
        <authorList>
            <person name="Sun J.-Q."/>
            <person name="Xu L."/>
        </authorList>
    </citation>
    <scope>NUCLEOTIDE SEQUENCE [LARGE SCALE GENOMIC DNA]</scope>
    <source>
        <strain evidence="4 5">SJ-36</strain>
    </source>
</reference>
<keyword evidence="5" id="KW-1185">Reference proteome</keyword>
<dbReference type="InterPro" id="IPR003680">
    <property type="entry name" value="Flavodoxin_fold"/>
</dbReference>
<evidence type="ECO:0000256" key="2">
    <source>
        <dbReference type="ARBA" id="ARBA00023002"/>
    </source>
</evidence>
<evidence type="ECO:0000313" key="5">
    <source>
        <dbReference type="Proteomes" id="UP000317199"/>
    </source>
</evidence>
<dbReference type="AlphaFoldDB" id="A0A514BSF3"/>
<dbReference type="SUPFAM" id="SSF52218">
    <property type="entry name" value="Flavoproteins"/>
    <property type="match status" value="1"/>
</dbReference>
<accession>A0A514BSF3</accession>
<dbReference type="PANTHER" id="PTHR10204:SF34">
    <property type="entry name" value="NAD(P)H DEHYDROGENASE [QUINONE] 1 ISOFORM 1"/>
    <property type="match status" value="1"/>
</dbReference>
<comment type="similarity">
    <text evidence="1">Belongs to the NAD(P)H dehydrogenase (quinone) family.</text>
</comment>
<evidence type="ECO:0000256" key="1">
    <source>
        <dbReference type="ARBA" id="ARBA00006252"/>
    </source>
</evidence>
<proteinExistence type="inferred from homology"/>
<dbReference type="InterPro" id="IPR029039">
    <property type="entry name" value="Flavoprotein-like_sf"/>
</dbReference>
<dbReference type="RefSeq" id="WP_141623658.1">
    <property type="nucleotide sequence ID" value="NZ_CP041242.1"/>
</dbReference>
<dbReference type="PANTHER" id="PTHR10204">
    <property type="entry name" value="NAD P H OXIDOREDUCTASE-RELATED"/>
    <property type="match status" value="1"/>
</dbReference>
<dbReference type="EMBL" id="CP041242">
    <property type="protein sequence ID" value="QDH70323.1"/>
    <property type="molecule type" value="Genomic_DNA"/>
</dbReference>
<dbReference type="Pfam" id="PF02525">
    <property type="entry name" value="Flavodoxin_2"/>
    <property type="match status" value="1"/>
</dbReference>
<evidence type="ECO:0000259" key="3">
    <source>
        <dbReference type="Pfam" id="PF02525"/>
    </source>
</evidence>
<gene>
    <name evidence="4" type="ORF">FKV23_09640</name>
</gene>